<sequence length="70" mass="7700">MLQNKRGKPAAEHGKQTPGVRLAQGFKQEVEIASRDCKAVNNECGPGYMRNEYCKKRTGGCGDTCLREAI</sequence>
<evidence type="ECO:0000313" key="2">
    <source>
        <dbReference type="EMBL" id="OOP57928.1"/>
    </source>
</evidence>
<evidence type="ECO:0000313" key="3">
    <source>
        <dbReference type="Proteomes" id="UP000189681"/>
    </source>
</evidence>
<dbReference type="EMBL" id="AYTS01000007">
    <property type="protein sequence ID" value="OOP57928.1"/>
    <property type="molecule type" value="Genomic_DNA"/>
</dbReference>
<reference evidence="2 3" key="1">
    <citation type="journal article" date="2017" name="Water Res.">
        <title>Discovery and metagenomic analysis of an anammox bacterial enrichment related to Candidatus "Brocadia caroliniensis" in a full-scale glycerol-fed nitritation-denitritation separate centrate treatment process.</title>
        <authorList>
            <person name="Park H."/>
            <person name="Brotto A.C."/>
            <person name="van Loosdrecht M.C."/>
            <person name="Chandran K."/>
        </authorList>
    </citation>
    <scope>NUCLEOTIDE SEQUENCE [LARGE SCALE GENOMIC DNA]</scope>
    <source>
        <strain evidence="2">26THWARD</strain>
    </source>
</reference>
<name>A0A1V4AXS6_9BACT</name>
<dbReference type="Proteomes" id="UP000189681">
    <property type="component" value="Unassembled WGS sequence"/>
</dbReference>
<protein>
    <submittedName>
        <fullName evidence="2">Uncharacterized protein</fullName>
    </submittedName>
</protein>
<organism evidence="2 3">
    <name type="scientific">Candidatus Brocadia carolinensis</name>
    <dbReference type="NCBI Taxonomy" id="1004156"/>
    <lineage>
        <taxon>Bacteria</taxon>
        <taxon>Pseudomonadati</taxon>
        <taxon>Planctomycetota</taxon>
        <taxon>Candidatus Brocadiia</taxon>
        <taxon>Candidatus Brocadiales</taxon>
        <taxon>Candidatus Brocadiaceae</taxon>
        <taxon>Candidatus Brocadia</taxon>
    </lineage>
</organism>
<accession>A0A1V4AXS6</accession>
<evidence type="ECO:0000256" key="1">
    <source>
        <dbReference type="SAM" id="MobiDB-lite"/>
    </source>
</evidence>
<comment type="caution">
    <text evidence="2">The sequence shown here is derived from an EMBL/GenBank/DDBJ whole genome shotgun (WGS) entry which is preliminary data.</text>
</comment>
<gene>
    <name evidence="2" type="ORF">AYP45_00675</name>
</gene>
<proteinExistence type="predicted"/>
<dbReference type="AlphaFoldDB" id="A0A1V4AXS6"/>
<feature type="region of interest" description="Disordered" evidence="1">
    <location>
        <begin position="1"/>
        <end position="21"/>
    </location>
</feature>